<dbReference type="Proteomes" id="UP000276215">
    <property type="component" value="Unassembled WGS sequence"/>
</dbReference>
<evidence type="ECO:0000313" key="2">
    <source>
        <dbReference type="Proteomes" id="UP000276215"/>
    </source>
</evidence>
<sequence length="55" mass="6144">MNAKNRSIIPAVASPNGCLYHSLFVANPRRLIGIVYLSLNDPHRTHLVLDRANCM</sequence>
<organism evidence="1 2">
    <name type="scientific">Choiromyces venosus 120613-1</name>
    <dbReference type="NCBI Taxonomy" id="1336337"/>
    <lineage>
        <taxon>Eukaryota</taxon>
        <taxon>Fungi</taxon>
        <taxon>Dikarya</taxon>
        <taxon>Ascomycota</taxon>
        <taxon>Pezizomycotina</taxon>
        <taxon>Pezizomycetes</taxon>
        <taxon>Pezizales</taxon>
        <taxon>Tuberaceae</taxon>
        <taxon>Choiromyces</taxon>
    </lineage>
</organism>
<dbReference type="EMBL" id="ML120379">
    <property type="protein sequence ID" value="RPB00577.1"/>
    <property type="molecule type" value="Genomic_DNA"/>
</dbReference>
<proteinExistence type="predicted"/>
<accession>A0A3N4JQV8</accession>
<protein>
    <submittedName>
        <fullName evidence="1">Uncharacterized protein</fullName>
    </submittedName>
</protein>
<reference evidence="1 2" key="1">
    <citation type="journal article" date="2018" name="Nat. Ecol. Evol.">
        <title>Pezizomycetes genomes reveal the molecular basis of ectomycorrhizal truffle lifestyle.</title>
        <authorList>
            <person name="Murat C."/>
            <person name="Payen T."/>
            <person name="Noel B."/>
            <person name="Kuo A."/>
            <person name="Morin E."/>
            <person name="Chen J."/>
            <person name="Kohler A."/>
            <person name="Krizsan K."/>
            <person name="Balestrini R."/>
            <person name="Da Silva C."/>
            <person name="Montanini B."/>
            <person name="Hainaut M."/>
            <person name="Levati E."/>
            <person name="Barry K.W."/>
            <person name="Belfiori B."/>
            <person name="Cichocki N."/>
            <person name="Clum A."/>
            <person name="Dockter R.B."/>
            <person name="Fauchery L."/>
            <person name="Guy J."/>
            <person name="Iotti M."/>
            <person name="Le Tacon F."/>
            <person name="Lindquist E.A."/>
            <person name="Lipzen A."/>
            <person name="Malagnac F."/>
            <person name="Mello A."/>
            <person name="Molinier V."/>
            <person name="Miyauchi S."/>
            <person name="Poulain J."/>
            <person name="Riccioni C."/>
            <person name="Rubini A."/>
            <person name="Sitrit Y."/>
            <person name="Splivallo R."/>
            <person name="Traeger S."/>
            <person name="Wang M."/>
            <person name="Zifcakova L."/>
            <person name="Wipf D."/>
            <person name="Zambonelli A."/>
            <person name="Paolocci F."/>
            <person name="Nowrousian M."/>
            <person name="Ottonello S."/>
            <person name="Baldrian P."/>
            <person name="Spatafora J.W."/>
            <person name="Henrissat B."/>
            <person name="Nagy L.G."/>
            <person name="Aury J.M."/>
            <person name="Wincker P."/>
            <person name="Grigoriev I.V."/>
            <person name="Bonfante P."/>
            <person name="Martin F.M."/>
        </authorList>
    </citation>
    <scope>NUCLEOTIDE SEQUENCE [LARGE SCALE GENOMIC DNA]</scope>
    <source>
        <strain evidence="1 2">120613-1</strain>
    </source>
</reference>
<gene>
    <name evidence="1" type="ORF">L873DRAFT_1805030</name>
</gene>
<name>A0A3N4JQV8_9PEZI</name>
<keyword evidence="2" id="KW-1185">Reference proteome</keyword>
<evidence type="ECO:0000313" key="1">
    <source>
        <dbReference type="EMBL" id="RPB00577.1"/>
    </source>
</evidence>
<dbReference type="AlphaFoldDB" id="A0A3N4JQV8"/>